<dbReference type="GO" id="GO:0010181">
    <property type="term" value="F:FMN binding"/>
    <property type="evidence" value="ECO:0007669"/>
    <property type="project" value="UniProtKB-UniRule"/>
</dbReference>
<keyword evidence="3 4" id="KW-0288">FMN</keyword>
<name>A0A1V2ZVG3_9GAMM</name>
<keyword evidence="3 4" id="KW-0436">Ligase</keyword>
<feature type="active site" description="Proton donor" evidence="3">
    <location>
        <position position="166"/>
    </location>
</feature>
<evidence type="ECO:0000256" key="3">
    <source>
        <dbReference type="HAMAP-Rule" id="MF_02225"/>
    </source>
</evidence>
<dbReference type="Gene3D" id="3.40.50.1950">
    <property type="entry name" value="Flavin prenyltransferase-like"/>
    <property type="match status" value="1"/>
</dbReference>
<evidence type="ECO:0000259" key="6">
    <source>
        <dbReference type="Pfam" id="PF04127"/>
    </source>
</evidence>
<dbReference type="InterPro" id="IPR003382">
    <property type="entry name" value="Flavoprotein"/>
</dbReference>
<feature type="binding site" evidence="3">
    <location>
        <position position="285"/>
    </location>
    <ligand>
        <name>CTP</name>
        <dbReference type="ChEBI" id="CHEBI:37563"/>
    </ligand>
</feature>
<protein>
    <recommendedName>
        <fullName evidence="3">Coenzyme A biosynthesis bifunctional protein CoaBC</fullName>
    </recommendedName>
    <alternativeName>
        <fullName evidence="3">DNA/pantothenate metabolism flavoprotein</fullName>
    </alternativeName>
    <alternativeName>
        <fullName evidence="3">Phosphopantothenoylcysteine synthetase/decarboxylase</fullName>
        <shortName evidence="3">PPCS-PPCDC</shortName>
    </alternativeName>
    <domain>
        <recommendedName>
            <fullName evidence="3">Phosphopantothenoylcysteine decarboxylase</fullName>
            <shortName evidence="3">PPC decarboxylase</shortName>
            <shortName evidence="3">PPC-DC</shortName>
            <ecNumber evidence="3">4.1.1.36</ecNumber>
        </recommendedName>
        <alternativeName>
            <fullName evidence="3">CoaC</fullName>
        </alternativeName>
    </domain>
    <domain>
        <recommendedName>
            <fullName evidence="3">Phosphopantothenate--cysteine ligase</fullName>
            <ecNumber evidence="3">6.3.2.5</ecNumber>
        </recommendedName>
        <alternativeName>
            <fullName evidence="3">CoaB</fullName>
        </alternativeName>
        <alternativeName>
            <fullName evidence="3">Phosphopantothenoylcysteine synthetase</fullName>
            <shortName evidence="3">PPC synthetase</shortName>
            <shortName evidence="3">PPC-S</shortName>
        </alternativeName>
    </domain>
</protein>
<dbReference type="EC" id="4.1.1.36" evidence="3"/>
<dbReference type="SUPFAM" id="SSF102645">
    <property type="entry name" value="CoaB-like"/>
    <property type="match status" value="1"/>
</dbReference>
<dbReference type="AlphaFoldDB" id="A0A1V2ZVG3"/>
<evidence type="ECO:0000256" key="2">
    <source>
        <dbReference type="ARBA" id="ARBA00023239"/>
    </source>
</evidence>
<dbReference type="PANTHER" id="PTHR14359">
    <property type="entry name" value="HOMO-OLIGOMERIC FLAVIN CONTAINING CYS DECARBOXYLASE FAMILY"/>
    <property type="match status" value="1"/>
</dbReference>
<feature type="domain" description="DNA/pantothenate metabolism flavoprotein C-terminal" evidence="6">
    <location>
        <begin position="192"/>
        <end position="403"/>
    </location>
</feature>
<feature type="binding site" evidence="3">
    <location>
        <position position="295"/>
    </location>
    <ligand>
        <name>CTP</name>
        <dbReference type="ChEBI" id="CHEBI:37563"/>
    </ligand>
</feature>
<dbReference type="NCBIfam" id="TIGR00521">
    <property type="entry name" value="coaBC_dfp"/>
    <property type="match status" value="1"/>
</dbReference>
<evidence type="ECO:0000259" key="5">
    <source>
        <dbReference type="Pfam" id="PF02441"/>
    </source>
</evidence>
<comment type="pathway">
    <text evidence="3 4">Cofactor biosynthesis; coenzyme A biosynthesis; CoA from (R)-pantothenate: step 3/5.</text>
</comment>
<comment type="cofactor">
    <cofactor evidence="3">
        <name>Mg(2+)</name>
        <dbReference type="ChEBI" id="CHEBI:18420"/>
    </cofactor>
</comment>
<keyword evidence="1 3" id="KW-0210">Decarboxylase</keyword>
<comment type="pathway">
    <text evidence="3 4">Cofactor biosynthesis; coenzyme A biosynthesis; CoA from (R)-pantothenate: step 2/5.</text>
</comment>
<feature type="binding site" evidence="3">
    <location>
        <position position="351"/>
    </location>
    <ligand>
        <name>CTP</name>
        <dbReference type="ChEBI" id="CHEBI:37563"/>
    </ligand>
</feature>
<keyword evidence="3" id="KW-0511">Multifunctional enzyme</keyword>
<dbReference type="InterPro" id="IPR036551">
    <property type="entry name" value="Flavin_trans-like"/>
</dbReference>
<dbReference type="STRING" id="252474.B1A74_13185"/>
<dbReference type="InterPro" id="IPR007085">
    <property type="entry name" value="DNA/pantothenate-metab_flavo_C"/>
</dbReference>
<dbReference type="Gene3D" id="3.40.50.10300">
    <property type="entry name" value="CoaB-like"/>
    <property type="match status" value="1"/>
</dbReference>
<comment type="similarity">
    <text evidence="3 4">In the N-terminal section; belongs to the HFCD (homo-oligomeric flavin containing Cys decarboxylase) superfamily.</text>
</comment>
<dbReference type="Pfam" id="PF02441">
    <property type="entry name" value="Flavoprotein"/>
    <property type="match status" value="1"/>
</dbReference>
<dbReference type="GO" id="GO:0015937">
    <property type="term" value="P:coenzyme A biosynthetic process"/>
    <property type="evidence" value="ECO:0007669"/>
    <property type="project" value="UniProtKB-UniRule"/>
</dbReference>
<dbReference type="Pfam" id="PF04127">
    <property type="entry name" value="DFP"/>
    <property type="match status" value="1"/>
</dbReference>
<keyword evidence="3 4" id="KW-0285">Flavoprotein</keyword>
<comment type="similarity">
    <text evidence="3 4">In the C-terminal section; belongs to the PPC synthetase family.</text>
</comment>
<comment type="caution">
    <text evidence="3">Lacks conserved residue(s) required for the propagation of feature annotation.</text>
</comment>
<evidence type="ECO:0000313" key="7">
    <source>
        <dbReference type="EMBL" id="OOC09036.1"/>
    </source>
</evidence>
<dbReference type="GO" id="GO:0015941">
    <property type="term" value="P:pantothenate catabolic process"/>
    <property type="evidence" value="ECO:0007669"/>
    <property type="project" value="InterPro"/>
</dbReference>
<reference evidence="7 8" key="1">
    <citation type="submission" date="2017-02" db="EMBL/GenBank/DDBJ databases">
        <title>Genomic diversity within the haloalkaliphilic genus Thioalkalivibrio.</title>
        <authorList>
            <person name="Ahn A.-C."/>
            <person name="Meier-Kolthoff J."/>
            <person name="Overmars L."/>
            <person name="Richter M."/>
            <person name="Woyke T."/>
            <person name="Sorokin D.Y."/>
            <person name="Muyzer G."/>
        </authorList>
    </citation>
    <scope>NUCLEOTIDE SEQUENCE [LARGE SCALE GENOMIC DNA]</scope>
    <source>
        <strain evidence="7 8">HL17</strain>
    </source>
</reference>
<keyword evidence="3" id="KW-0460">Magnesium</keyword>
<dbReference type="Proteomes" id="UP000189177">
    <property type="component" value="Unassembled WGS sequence"/>
</dbReference>
<dbReference type="PANTHER" id="PTHR14359:SF6">
    <property type="entry name" value="PHOSPHOPANTOTHENOYLCYSTEINE DECARBOXYLASE"/>
    <property type="match status" value="1"/>
</dbReference>
<accession>A0A1V2ZVG3</accession>
<dbReference type="RefSeq" id="WP_077244896.1">
    <property type="nucleotide sequence ID" value="NZ_MUZR01000067.1"/>
</dbReference>
<keyword evidence="3" id="KW-0479">Metal-binding</keyword>
<dbReference type="InterPro" id="IPR035929">
    <property type="entry name" value="CoaB-like_sf"/>
</dbReference>
<keyword evidence="2 3" id="KW-0456">Lyase</keyword>
<feature type="binding site" evidence="3">
    <location>
        <position position="333"/>
    </location>
    <ligand>
        <name>CTP</name>
        <dbReference type="ChEBI" id="CHEBI:37563"/>
    </ligand>
</feature>
<sequence>MNQTTCSDGDSGGPRILVGVSGGIAAYKACELVRELRRRGCAVRVVMTAGAQAFVTPLTFQALSGEPVRTHLLDAEAESGMDHIALARWADHIVVAPASADLMARMAQGLADDLLTTLLLATAAPVTLAPAMNHRMWEHPATRANHTTLRERGVRFVGPDSGEQACSEQGAGRMAEPANITSALLDTTPGPLQGRRILITAGPTREPVDPVRYLGNRSSGRMGFAVAAAARDAGARVTLVHGPCELAVPPGVQAHAVETAAEMHAAVLEALEGTEVFIATAAVADYRPATPAAQKLKKTREDLTLELERTPDILADVARRVDGLAARPLLVGFAAETGNLREYARDKLVAKGLDLVAANRVDGGRGFGHGDNSLLCLWPDGERELPRQPKDRLARELITLIAERLQTHPANPSPTQGN</sequence>
<feature type="domain" description="Flavoprotein" evidence="5">
    <location>
        <begin position="15"/>
        <end position="186"/>
    </location>
</feature>
<dbReference type="HAMAP" id="MF_02225">
    <property type="entry name" value="CoaBC"/>
    <property type="match status" value="1"/>
</dbReference>
<comment type="caution">
    <text evidence="7">The sequence shown here is derived from an EMBL/GenBank/DDBJ whole genome shotgun (WGS) entry which is preliminary data.</text>
</comment>
<comment type="catalytic activity">
    <reaction evidence="3 4">
        <text>N-[(R)-4-phosphopantothenoyl]-L-cysteine + H(+) = (R)-4'-phosphopantetheine + CO2</text>
        <dbReference type="Rhea" id="RHEA:16793"/>
        <dbReference type="ChEBI" id="CHEBI:15378"/>
        <dbReference type="ChEBI" id="CHEBI:16526"/>
        <dbReference type="ChEBI" id="CHEBI:59458"/>
        <dbReference type="ChEBI" id="CHEBI:61723"/>
        <dbReference type="EC" id="4.1.1.36"/>
    </reaction>
</comment>
<feature type="region of interest" description="Phosphopantothenate--cysteine ligase" evidence="3">
    <location>
        <begin position="197"/>
        <end position="418"/>
    </location>
</feature>
<dbReference type="EMBL" id="MUZR01000067">
    <property type="protein sequence ID" value="OOC09036.1"/>
    <property type="molecule type" value="Genomic_DNA"/>
</dbReference>
<dbReference type="GO" id="GO:0071513">
    <property type="term" value="C:phosphopantothenoylcysteine decarboxylase complex"/>
    <property type="evidence" value="ECO:0007669"/>
    <property type="project" value="TreeGrafter"/>
</dbReference>
<comment type="catalytic activity">
    <reaction evidence="3 4">
        <text>(R)-4'-phosphopantothenate + L-cysteine + CTP = N-[(R)-4-phosphopantothenoyl]-L-cysteine + CMP + diphosphate + H(+)</text>
        <dbReference type="Rhea" id="RHEA:19397"/>
        <dbReference type="ChEBI" id="CHEBI:10986"/>
        <dbReference type="ChEBI" id="CHEBI:15378"/>
        <dbReference type="ChEBI" id="CHEBI:33019"/>
        <dbReference type="ChEBI" id="CHEBI:35235"/>
        <dbReference type="ChEBI" id="CHEBI:37563"/>
        <dbReference type="ChEBI" id="CHEBI:59458"/>
        <dbReference type="ChEBI" id="CHEBI:60377"/>
        <dbReference type="EC" id="6.3.2.5"/>
    </reaction>
</comment>
<proteinExistence type="inferred from homology"/>
<dbReference type="GO" id="GO:0004632">
    <property type="term" value="F:phosphopantothenate--cysteine ligase activity"/>
    <property type="evidence" value="ECO:0007669"/>
    <property type="project" value="UniProtKB-UniRule"/>
</dbReference>
<dbReference type="UniPathway" id="UPA00241">
    <property type="reaction ID" value="UER00353"/>
</dbReference>
<dbReference type="SUPFAM" id="SSF52507">
    <property type="entry name" value="Homo-oligomeric flavin-containing Cys decarboxylases, HFCD"/>
    <property type="match status" value="1"/>
</dbReference>
<feature type="binding site" evidence="3">
    <location>
        <position position="347"/>
    </location>
    <ligand>
        <name>CTP</name>
        <dbReference type="ChEBI" id="CHEBI:37563"/>
    </ligand>
</feature>
<feature type="region of interest" description="Phosphopantothenoylcysteine decarboxylase" evidence="3">
    <location>
        <begin position="1"/>
        <end position="196"/>
    </location>
</feature>
<evidence type="ECO:0000256" key="4">
    <source>
        <dbReference type="RuleBase" id="RU364078"/>
    </source>
</evidence>
<dbReference type="OrthoDB" id="9802554at2"/>
<organism evidence="7 8">
    <name type="scientific">Thioalkalivibrio halophilus</name>
    <dbReference type="NCBI Taxonomy" id="252474"/>
    <lineage>
        <taxon>Bacteria</taxon>
        <taxon>Pseudomonadati</taxon>
        <taxon>Pseudomonadota</taxon>
        <taxon>Gammaproteobacteria</taxon>
        <taxon>Chromatiales</taxon>
        <taxon>Ectothiorhodospiraceae</taxon>
        <taxon>Thioalkalivibrio</taxon>
    </lineage>
</organism>
<gene>
    <name evidence="3" type="primary">coaBC</name>
    <name evidence="7" type="ORF">B1A74_13185</name>
</gene>
<comment type="function">
    <text evidence="3">Catalyzes two sequential steps in the biosynthesis of coenzyme A. In the first step cysteine is conjugated to 4'-phosphopantothenate to form 4-phosphopantothenoylcysteine. In the second step the latter compound is decarboxylated to form 4'-phosphopantotheine.</text>
</comment>
<comment type="function">
    <text evidence="4">Catalyzes two steps in the biosynthesis of coenzyme A. In the first step cysteine is conjugated to 4'-phosphopantothenate to form 4-phosphopantothenoylcysteine, in the latter compound is decarboxylated to form 4'-phosphopantotheine.</text>
</comment>
<evidence type="ECO:0000313" key="8">
    <source>
        <dbReference type="Proteomes" id="UP000189177"/>
    </source>
</evidence>
<dbReference type="GO" id="GO:0004633">
    <property type="term" value="F:phosphopantothenoylcysteine decarboxylase activity"/>
    <property type="evidence" value="ECO:0007669"/>
    <property type="project" value="UniProtKB-UniRule"/>
</dbReference>
<evidence type="ECO:0000256" key="1">
    <source>
        <dbReference type="ARBA" id="ARBA00022793"/>
    </source>
</evidence>
<feature type="binding site" evidence="3">
    <location>
        <begin position="311"/>
        <end position="314"/>
    </location>
    <ligand>
        <name>CTP</name>
        <dbReference type="ChEBI" id="CHEBI:37563"/>
    </ligand>
</feature>
<dbReference type="EC" id="6.3.2.5" evidence="3"/>
<dbReference type="GO" id="GO:0046872">
    <property type="term" value="F:metal ion binding"/>
    <property type="evidence" value="ECO:0007669"/>
    <property type="project" value="UniProtKB-KW"/>
</dbReference>
<dbReference type="InterPro" id="IPR005252">
    <property type="entry name" value="CoaBC"/>
</dbReference>
<keyword evidence="8" id="KW-1185">Reference proteome</keyword>
<comment type="cofactor">
    <cofactor evidence="3">
        <name>FMN</name>
        <dbReference type="ChEBI" id="CHEBI:58210"/>
    </cofactor>
    <text evidence="3">Binds 1 FMN per subunit.</text>
</comment>